<proteinExistence type="predicted"/>
<gene>
    <name evidence="2" type="ORF">APZ42_006379</name>
</gene>
<dbReference type="Proteomes" id="UP000076858">
    <property type="component" value="Unassembled WGS sequence"/>
</dbReference>
<evidence type="ECO:0000313" key="2">
    <source>
        <dbReference type="EMBL" id="KZR98273.1"/>
    </source>
</evidence>
<protein>
    <submittedName>
        <fullName evidence="2">Uncharacterized protein</fullName>
    </submittedName>
</protein>
<accession>A0A162CRN6</accession>
<reference evidence="2 3" key="1">
    <citation type="submission" date="2016-03" db="EMBL/GenBank/DDBJ databases">
        <title>EvidentialGene: Evidence-directed Construction of Genes on Genomes.</title>
        <authorList>
            <person name="Gilbert D.G."/>
            <person name="Choi J.-H."/>
            <person name="Mockaitis K."/>
            <person name="Colbourne J."/>
            <person name="Pfrender M."/>
        </authorList>
    </citation>
    <scope>NUCLEOTIDE SEQUENCE [LARGE SCALE GENOMIC DNA]</scope>
    <source>
        <strain evidence="2 3">Xinb3</strain>
        <tissue evidence="2">Complete organism</tissue>
    </source>
</reference>
<feature type="non-terminal residue" evidence="2">
    <location>
        <position position="74"/>
    </location>
</feature>
<feature type="compositionally biased region" description="Basic and acidic residues" evidence="1">
    <location>
        <begin position="59"/>
        <end position="74"/>
    </location>
</feature>
<evidence type="ECO:0000256" key="1">
    <source>
        <dbReference type="SAM" id="MobiDB-lite"/>
    </source>
</evidence>
<sequence length="74" mass="8007">MRDSLSSDGNLASSRSIALAQPCHFALNAQPVFNDIEDVLETPEELSHKAGPETCTPKPPEKTRENKTDVANDA</sequence>
<feature type="region of interest" description="Disordered" evidence="1">
    <location>
        <begin position="39"/>
        <end position="74"/>
    </location>
</feature>
<organism evidence="2 3">
    <name type="scientific">Daphnia magna</name>
    <dbReference type="NCBI Taxonomy" id="35525"/>
    <lineage>
        <taxon>Eukaryota</taxon>
        <taxon>Metazoa</taxon>
        <taxon>Ecdysozoa</taxon>
        <taxon>Arthropoda</taxon>
        <taxon>Crustacea</taxon>
        <taxon>Branchiopoda</taxon>
        <taxon>Diplostraca</taxon>
        <taxon>Cladocera</taxon>
        <taxon>Anomopoda</taxon>
        <taxon>Daphniidae</taxon>
        <taxon>Daphnia</taxon>
    </lineage>
</organism>
<name>A0A162CRN6_9CRUS</name>
<evidence type="ECO:0000313" key="3">
    <source>
        <dbReference type="Proteomes" id="UP000076858"/>
    </source>
</evidence>
<dbReference type="AlphaFoldDB" id="A0A162CRN6"/>
<dbReference type="EMBL" id="LRGB01017677">
    <property type="protein sequence ID" value="KZR98273.1"/>
    <property type="molecule type" value="Genomic_DNA"/>
</dbReference>
<comment type="caution">
    <text evidence="2">The sequence shown here is derived from an EMBL/GenBank/DDBJ whole genome shotgun (WGS) entry which is preliminary data.</text>
</comment>
<keyword evidence="3" id="KW-1185">Reference proteome</keyword>